<evidence type="ECO:0000313" key="8">
    <source>
        <dbReference type="Proteomes" id="UP000317496"/>
    </source>
</evidence>
<organism evidence="7 8">
    <name type="scientific">Ferrovibrio terrae</name>
    <dbReference type="NCBI Taxonomy" id="2594003"/>
    <lineage>
        <taxon>Bacteria</taxon>
        <taxon>Pseudomonadati</taxon>
        <taxon>Pseudomonadota</taxon>
        <taxon>Alphaproteobacteria</taxon>
        <taxon>Rhodospirillales</taxon>
        <taxon>Rhodospirillaceae</taxon>
        <taxon>Ferrovibrio</taxon>
    </lineage>
</organism>
<evidence type="ECO:0000256" key="5">
    <source>
        <dbReference type="SAM" id="MobiDB-lite"/>
    </source>
</evidence>
<evidence type="ECO:0000256" key="2">
    <source>
        <dbReference type="ARBA" id="ARBA00023125"/>
    </source>
</evidence>
<gene>
    <name evidence="7" type="ORF">FNB15_16955</name>
</gene>
<dbReference type="Gene3D" id="1.10.357.10">
    <property type="entry name" value="Tetracycline Repressor, domain 2"/>
    <property type="match status" value="1"/>
</dbReference>
<evidence type="ECO:0000256" key="4">
    <source>
        <dbReference type="PROSITE-ProRule" id="PRU00335"/>
    </source>
</evidence>
<dbReference type="RefSeq" id="WP_144257849.1">
    <property type="nucleotide sequence ID" value="NZ_CP041636.1"/>
</dbReference>
<feature type="domain" description="HTH tetR-type" evidence="6">
    <location>
        <begin position="3"/>
        <end position="63"/>
    </location>
</feature>
<accession>A0A516H538</accession>
<dbReference type="PANTHER" id="PTHR47506:SF1">
    <property type="entry name" value="HTH-TYPE TRANSCRIPTIONAL REGULATOR YJDC"/>
    <property type="match status" value="1"/>
</dbReference>
<dbReference type="InterPro" id="IPR001647">
    <property type="entry name" value="HTH_TetR"/>
</dbReference>
<evidence type="ECO:0000313" key="7">
    <source>
        <dbReference type="EMBL" id="QDO98852.1"/>
    </source>
</evidence>
<dbReference type="EMBL" id="CP041636">
    <property type="protein sequence ID" value="QDO98852.1"/>
    <property type="molecule type" value="Genomic_DNA"/>
</dbReference>
<reference evidence="7 8" key="1">
    <citation type="submission" date="2019-07" db="EMBL/GenBank/DDBJ databases">
        <title>Genome sequencing for Ferrovibrio sp. K5.</title>
        <authorList>
            <person name="Park S.-J."/>
        </authorList>
    </citation>
    <scope>NUCLEOTIDE SEQUENCE [LARGE SCALE GENOMIC DNA]</scope>
    <source>
        <strain evidence="7 8">K5</strain>
    </source>
</reference>
<dbReference type="PRINTS" id="PR00455">
    <property type="entry name" value="HTHTETR"/>
</dbReference>
<keyword evidence="2 4" id="KW-0238">DNA-binding</keyword>
<name>A0A516H538_9PROT</name>
<keyword evidence="1" id="KW-0805">Transcription regulation</keyword>
<dbReference type="InterPro" id="IPR009057">
    <property type="entry name" value="Homeodomain-like_sf"/>
</dbReference>
<dbReference type="AlphaFoldDB" id="A0A516H538"/>
<evidence type="ECO:0000256" key="1">
    <source>
        <dbReference type="ARBA" id="ARBA00023015"/>
    </source>
</evidence>
<dbReference type="Pfam" id="PF00440">
    <property type="entry name" value="TetR_N"/>
    <property type="match status" value="1"/>
</dbReference>
<evidence type="ECO:0000259" key="6">
    <source>
        <dbReference type="PROSITE" id="PS50977"/>
    </source>
</evidence>
<dbReference type="KEGG" id="fer:FNB15_16955"/>
<proteinExistence type="predicted"/>
<dbReference type="GO" id="GO:0003677">
    <property type="term" value="F:DNA binding"/>
    <property type="evidence" value="ECO:0007669"/>
    <property type="project" value="UniProtKB-UniRule"/>
</dbReference>
<dbReference type="OrthoDB" id="9809772at2"/>
<keyword evidence="8" id="KW-1185">Reference proteome</keyword>
<dbReference type="InterPro" id="IPR036271">
    <property type="entry name" value="Tet_transcr_reg_TetR-rel_C_sf"/>
</dbReference>
<sequence length="234" mass="25383">MTADTGQLILDKAETLMRSRGYTAFSYADLAADLGITKASVHYHFASKEALVLAILARCLDRGRATLVQLTRDHADVRDKLRAYAATFLFSVESGMMPVCGTLSAERGVLPESTYPSIQQFFQMQIDWLADVVREGTAAGILAPPLPPEQAAVVIFSALEGGTMIAWGMDRKSVVLTAFEAILDCMMMQTQMTRQPTSAAVGKRQQKSQTGPRTRKRKGAPSRRSAAQAGGPLK</sequence>
<dbReference type="PROSITE" id="PS50977">
    <property type="entry name" value="HTH_TETR_2"/>
    <property type="match status" value="1"/>
</dbReference>
<keyword evidence="3" id="KW-0804">Transcription</keyword>
<dbReference type="SUPFAM" id="SSF46689">
    <property type="entry name" value="Homeodomain-like"/>
    <property type="match status" value="1"/>
</dbReference>
<evidence type="ECO:0000256" key="3">
    <source>
        <dbReference type="ARBA" id="ARBA00023163"/>
    </source>
</evidence>
<feature type="region of interest" description="Disordered" evidence="5">
    <location>
        <begin position="194"/>
        <end position="234"/>
    </location>
</feature>
<protein>
    <submittedName>
        <fullName evidence="7">TetR/AcrR family transcriptional regulator</fullName>
    </submittedName>
</protein>
<dbReference type="SUPFAM" id="SSF48498">
    <property type="entry name" value="Tetracyclin repressor-like, C-terminal domain"/>
    <property type="match status" value="1"/>
</dbReference>
<dbReference type="Proteomes" id="UP000317496">
    <property type="component" value="Chromosome"/>
</dbReference>
<dbReference type="PANTHER" id="PTHR47506">
    <property type="entry name" value="TRANSCRIPTIONAL REGULATORY PROTEIN"/>
    <property type="match status" value="1"/>
</dbReference>
<feature type="DNA-binding region" description="H-T-H motif" evidence="4">
    <location>
        <begin position="26"/>
        <end position="45"/>
    </location>
</feature>